<dbReference type="EMBL" id="JABFRW010000089">
    <property type="protein sequence ID" value="NOT34064.1"/>
    <property type="molecule type" value="Genomic_DNA"/>
</dbReference>
<organism evidence="2 3">
    <name type="scientific">Eiseniibacteriota bacterium</name>
    <dbReference type="NCBI Taxonomy" id="2212470"/>
    <lineage>
        <taxon>Bacteria</taxon>
        <taxon>Candidatus Eiseniibacteriota</taxon>
    </lineage>
</organism>
<feature type="signal peptide" evidence="1">
    <location>
        <begin position="1"/>
        <end position="24"/>
    </location>
</feature>
<evidence type="ECO:0000313" key="3">
    <source>
        <dbReference type="Proteomes" id="UP000580839"/>
    </source>
</evidence>
<keyword evidence="1" id="KW-0732">Signal</keyword>
<protein>
    <recommendedName>
        <fullName evidence="4">Dockerin domain-containing protein</fullName>
    </recommendedName>
</protein>
<sequence length="235" mass="23609">MTGSVRKATLLAVCGLLTASAAFAGVPSAGTSSLNGLFIRLGSTNNSAVVEPQVDKNIVVRDALGGVVQNSTVEIRFGTCTSTGEFRLCGTQPHAGVGVSCVDKAVVAVTDASGVANFRVVGHALNVGGGTSGAPAAGLGNVQCAEVRADGVVLGSLRVKAFDQNGAAGVNAVDVSLVLNDRFSVVGGPFSASYRSRSDFNDDGFVNPVDLSTELNVRFSNASLNSCAALSVCAP</sequence>
<proteinExistence type="predicted"/>
<dbReference type="AlphaFoldDB" id="A0A849SN80"/>
<evidence type="ECO:0008006" key="4">
    <source>
        <dbReference type="Google" id="ProtNLM"/>
    </source>
</evidence>
<name>A0A849SN80_UNCEI</name>
<gene>
    <name evidence="2" type="ORF">HOP12_07830</name>
</gene>
<dbReference type="Proteomes" id="UP000580839">
    <property type="component" value="Unassembled WGS sequence"/>
</dbReference>
<comment type="caution">
    <text evidence="2">The sequence shown here is derived from an EMBL/GenBank/DDBJ whole genome shotgun (WGS) entry which is preliminary data.</text>
</comment>
<feature type="chain" id="PRO_5032766386" description="Dockerin domain-containing protein" evidence="1">
    <location>
        <begin position="25"/>
        <end position="235"/>
    </location>
</feature>
<accession>A0A849SN80</accession>
<evidence type="ECO:0000313" key="2">
    <source>
        <dbReference type="EMBL" id="NOT34064.1"/>
    </source>
</evidence>
<reference evidence="2 3" key="1">
    <citation type="submission" date="2020-04" db="EMBL/GenBank/DDBJ databases">
        <title>Metagenomic profiling of ammonia- and methane-oxidizing microorganisms in a Dutch drinking water treatment plant.</title>
        <authorList>
            <person name="Poghosyan L."/>
            <person name="Leucker S."/>
        </authorList>
    </citation>
    <scope>NUCLEOTIDE SEQUENCE [LARGE SCALE GENOMIC DNA]</scope>
    <source>
        <strain evidence="2">S-RSF-IL-03</strain>
    </source>
</reference>
<evidence type="ECO:0000256" key="1">
    <source>
        <dbReference type="SAM" id="SignalP"/>
    </source>
</evidence>